<dbReference type="PATRIC" id="fig|1360.96.peg.735"/>
<gene>
    <name evidence="1" type="ORF">JCM5805K_0564</name>
</gene>
<accession>A0A0B8QLQ3</accession>
<organism evidence="1 2">
    <name type="scientific">Lactococcus lactis subsp. lactis</name>
    <name type="common">Streptococcus lactis</name>
    <dbReference type="NCBI Taxonomy" id="1360"/>
    <lineage>
        <taxon>Bacteria</taxon>
        <taxon>Bacillati</taxon>
        <taxon>Bacillota</taxon>
        <taxon>Bacilli</taxon>
        <taxon>Lactobacillales</taxon>
        <taxon>Streptococcaceae</taxon>
        <taxon>Lactococcus</taxon>
    </lineage>
</organism>
<name>A0A0B8QLQ3_LACLL</name>
<proteinExistence type="predicted"/>
<dbReference type="AlphaFoldDB" id="A0A0B8QLQ3"/>
<sequence length="91" mass="10860">MINQNNLPDFFKSPILPLASVFILTILVAYLLAWFYRNDYDPMKMIRAYLIYGLPFFLLGFLLQVRLILIFGTYIFGVIILIFRNQHYFDQ</sequence>
<dbReference type="RefSeq" id="WP_021721877.1">
    <property type="nucleotide sequence ID" value="NZ_BAABQR010000008.1"/>
</dbReference>
<reference evidence="1 2" key="1">
    <citation type="submission" date="2015-01" db="EMBL/GenBank/DDBJ databases">
        <title>Lactococcus lactis subsp.lactis JCM 5805 whole genome shotgun sequence.</title>
        <authorList>
            <person name="Fujii T."/>
            <person name="Tomita Y."/>
            <person name="Ikushima S."/>
            <person name="Fujiwara D."/>
        </authorList>
    </citation>
    <scope>NUCLEOTIDE SEQUENCE [LARGE SCALE GENOMIC DNA]</scope>
    <source>
        <strain evidence="1 2">JCM 5805</strain>
    </source>
</reference>
<dbReference type="Proteomes" id="UP000031847">
    <property type="component" value="Unassembled WGS sequence"/>
</dbReference>
<dbReference type="EMBL" id="BBSI01000015">
    <property type="protein sequence ID" value="GAM79456.1"/>
    <property type="molecule type" value="Genomic_DNA"/>
</dbReference>
<comment type="caution">
    <text evidence="1">The sequence shown here is derived from an EMBL/GenBank/DDBJ whole genome shotgun (WGS) entry which is preliminary data.</text>
</comment>
<evidence type="ECO:0000313" key="2">
    <source>
        <dbReference type="Proteomes" id="UP000031847"/>
    </source>
</evidence>
<evidence type="ECO:0000313" key="1">
    <source>
        <dbReference type="EMBL" id="GAM79456.1"/>
    </source>
</evidence>
<protein>
    <submittedName>
        <fullName evidence="1">Uncharacterized protein</fullName>
    </submittedName>
</protein>